<protein>
    <submittedName>
        <fullName evidence="5">Carotenoid oxygenase</fullName>
    </submittedName>
</protein>
<evidence type="ECO:0000256" key="1">
    <source>
        <dbReference type="ARBA" id="ARBA00006787"/>
    </source>
</evidence>
<proteinExistence type="inferred from homology"/>
<dbReference type="GO" id="GO:0016121">
    <property type="term" value="P:carotene catabolic process"/>
    <property type="evidence" value="ECO:0007669"/>
    <property type="project" value="TreeGrafter"/>
</dbReference>
<evidence type="ECO:0000256" key="3">
    <source>
        <dbReference type="ARBA" id="ARBA00023004"/>
    </source>
</evidence>
<dbReference type="EMBL" id="CP001344">
    <property type="protein sequence ID" value="ACL46279.1"/>
    <property type="molecule type" value="Genomic_DNA"/>
</dbReference>
<evidence type="ECO:0000256" key="2">
    <source>
        <dbReference type="ARBA" id="ARBA00022723"/>
    </source>
</evidence>
<evidence type="ECO:0000256" key="4">
    <source>
        <dbReference type="PIRSR" id="PIRSR604294-1"/>
    </source>
</evidence>
<organism evidence="5">
    <name type="scientific">Cyanothece sp. (strain PCC 7425 / ATCC 29141)</name>
    <dbReference type="NCBI Taxonomy" id="395961"/>
    <lineage>
        <taxon>Bacteria</taxon>
        <taxon>Bacillati</taxon>
        <taxon>Cyanobacteriota</taxon>
        <taxon>Cyanophyceae</taxon>
        <taxon>Gomontiellales</taxon>
        <taxon>Cyanothecaceae</taxon>
        <taxon>Cyanothece</taxon>
    </lineage>
</organism>
<comment type="similarity">
    <text evidence="1">Belongs to the carotenoid oxygenase family.</text>
</comment>
<keyword evidence="3 4" id="KW-0408">Iron</keyword>
<dbReference type="AlphaFoldDB" id="B8HVG7"/>
<comment type="cofactor">
    <cofactor evidence="4">
        <name>Fe(2+)</name>
        <dbReference type="ChEBI" id="CHEBI:29033"/>
    </cofactor>
    <text evidence="4">Binds 1 Fe(2+) ion per subunit.</text>
</comment>
<evidence type="ECO:0000313" key="5">
    <source>
        <dbReference type="EMBL" id="ACL46279.1"/>
    </source>
</evidence>
<dbReference type="STRING" id="395961.Cyan7425_3964"/>
<dbReference type="GO" id="GO:0046872">
    <property type="term" value="F:metal ion binding"/>
    <property type="evidence" value="ECO:0007669"/>
    <property type="project" value="UniProtKB-KW"/>
</dbReference>
<dbReference type="InterPro" id="IPR004294">
    <property type="entry name" value="Carotenoid_Oase"/>
</dbReference>
<feature type="binding site" evidence="4">
    <location>
        <position position="229"/>
    </location>
    <ligand>
        <name>Fe cation</name>
        <dbReference type="ChEBI" id="CHEBI:24875"/>
        <note>catalytic</note>
    </ligand>
</feature>
<keyword evidence="2 4" id="KW-0479">Metal-binding</keyword>
<feature type="binding site" evidence="4">
    <location>
        <position position="296"/>
    </location>
    <ligand>
        <name>Fe cation</name>
        <dbReference type="ChEBI" id="CHEBI:24875"/>
        <note>catalytic</note>
    </ligand>
</feature>
<accession>B8HVG7</accession>
<feature type="binding site" evidence="4">
    <location>
        <position position="477"/>
    </location>
    <ligand>
        <name>Fe cation</name>
        <dbReference type="ChEBI" id="CHEBI:24875"/>
        <note>catalytic</note>
    </ligand>
</feature>
<dbReference type="eggNOG" id="COG3670">
    <property type="taxonomic scope" value="Bacteria"/>
</dbReference>
<gene>
    <name evidence="5" type="ordered locus">Cyan7425_3964</name>
</gene>
<dbReference type="KEGG" id="cyn:Cyan7425_3964"/>
<dbReference type="HOGENOM" id="CLU_016472_6_3_3"/>
<sequence>MPSSKNSQSPTLSPPVHPLWARAIAQPAQEFAATPLKVLSGAIPAGLRGTLYRNGPGRVERGEQKVSHWFDGDGAILAVHFREEGATGLYRYVQTSGFLAEEQAGHYLFSGYDQLAPGPFWRRWGTQPKHTANTSVLALDNKLLALWEGGHPYSLDLNSLATLGLDNLGGLASGQPYSAHPKHDPQTGEIYNFGISFGRTIRLNLYCSDASGQIKQKSALPLDRFSLIHDFTLAGRYLIFLIPPLQAQIFPLLLGLKSFSQSFQWQPQWGTQVLVIDRETLQLVKQFETDPWFQWHFGNSYEDRDGSVVINFVRYQDWRTNTWLGEVVSGHPTTNVKGLLWRLQLHPQQGKVLATEQLLDLNSDFPVMPVHEAGQNTRYLYLNCHDRPDSDPAEMFNSVARVDLSTGALSLARPGVGCYPMEPIPVRDRLSDQTWILTVVYDGNHHQSTVQIYPADRLEEGPLCVLSLPQVIPFGFHGCWHPLESD</sequence>
<dbReference type="PANTHER" id="PTHR10543">
    <property type="entry name" value="BETA-CAROTENE DIOXYGENASE"/>
    <property type="match status" value="1"/>
</dbReference>
<dbReference type="OrthoDB" id="6636843at2"/>
<reference evidence="5" key="1">
    <citation type="submission" date="2009-01" db="EMBL/GenBank/DDBJ databases">
        <title>Complete sequence of chromosome Cyanothece sp. PCC 7425.</title>
        <authorList>
            <consortium name="US DOE Joint Genome Institute"/>
            <person name="Lucas S."/>
            <person name="Copeland A."/>
            <person name="Lapidus A."/>
            <person name="Glavina del Rio T."/>
            <person name="Dalin E."/>
            <person name="Tice H."/>
            <person name="Bruce D."/>
            <person name="Goodwin L."/>
            <person name="Pitluck S."/>
            <person name="Sims D."/>
            <person name="Meineke L."/>
            <person name="Brettin T."/>
            <person name="Detter J.C."/>
            <person name="Han C."/>
            <person name="Larimer F."/>
            <person name="Land M."/>
            <person name="Hauser L."/>
            <person name="Kyrpides N."/>
            <person name="Ovchinnikova G."/>
            <person name="Liberton M."/>
            <person name="Stoeckel J."/>
            <person name="Banerjee A."/>
            <person name="Singh A."/>
            <person name="Page L."/>
            <person name="Sato H."/>
            <person name="Zhao L."/>
            <person name="Sherman L."/>
            <person name="Pakrasi H."/>
            <person name="Richardson P."/>
        </authorList>
    </citation>
    <scope>NUCLEOTIDE SEQUENCE</scope>
    <source>
        <strain evidence="5">PCC 7425</strain>
    </source>
</reference>
<dbReference type="PANTHER" id="PTHR10543:SF139">
    <property type="entry name" value="DIOXYGENASE"/>
    <property type="match status" value="1"/>
</dbReference>
<feature type="binding site" evidence="4">
    <location>
        <position position="180"/>
    </location>
    <ligand>
        <name>Fe cation</name>
        <dbReference type="ChEBI" id="CHEBI:24875"/>
        <note>catalytic</note>
    </ligand>
</feature>
<dbReference type="GO" id="GO:0010436">
    <property type="term" value="F:carotenoid dioxygenase activity"/>
    <property type="evidence" value="ECO:0007669"/>
    <property type="project" value="TreeGrafter"/>
</dbReference>
<name>B8HVG7_CYAP4</name>
<dbReference type="Pfam" id="PF03055">
    <property type="entry name" value="RPE65"/>
    <property type="match status" value="1"/>
</dbReference>